<proteinExistence type="predicted"/>
<dbReference type="AlphaFoldDB" id="A0ABD5Q9M9"/>
<dbReference type="SUPFAM" id="SSF51126">
    <property type="entry name" value="Pectin lyase-like"/>
    <property type="match status" value="1"/>
</dbReference>
<gene>
    <name evidence="1" type="ORF">ACFPFO_01490</name>
</gene>
<evidence type="ECO:0000313" key="1">
    <source>
        <dbReference type="EMBL" id="MFC4986468.1"/>
    </source>
</evidence>
<dbReference type="RefSeq" id="WP_224827954.1">
    <property type="nucleotide sequence ID" value="NZ_JAIVEF010000003.1"/>
</dbReference>
<keyword evidence="2" id="KW-1185">Reference proteome</keyword>
<dbReference type="EMBL" id="JBHSJG010000005">
    <property type="protein sequence ID" value="MFC4986468.1"/>
    <property type="molecule type" value="Genomic_DNA"/>
</dbReference>
<sequence length="681" mass="70677">MDGSDDAESGVATRPDDAGVGRRAAIAALGLGGLGLLSGRAGAQSRGRGNQPWYGWESDVDAGGNDLTDLGALELAATGEAVSDLAGENLAVEDGVLHATGGSGAGGAVDVVDIDDYGADPTGEDPSDDALDAAIEDLSEGATLVMTDGEYWFDAPHEIYEDHVTVLGTGSRLRITGIAYGSYSHFLSFGSFENVSDFGGDTVLAADASEGDQRIEVEDPSPFEAGNDVTVSETKYDNTPTLSWGGTAGRGTCPTRAVIREIEGSTLYLDRGLNYDHGAGDAGVFLLDSVVGGRFVDLHMVSGDGEDESEGFLMCAYARDCAMIDCSAAEYVGFPFTDIHSLRTVMVDCEATDPVLPERASSHWEPFQFRGSTDPTVIRPSIDTCRRGIDVNAGANTVRVFDPRIRNAYLHGACFHSNADQQVYGAYEIYGGRIEGAEEILHDKYHAGYGLSLSPNQSHVKAFGTTVVGRPAAVNTPYGQASDLTLEGCSLETFAGTSANVVNGTLRNSRLENVNLVGRGSDEIGLNLEGAENVAVTGEITGDFSEAAASIEGAENVSLDIDVLENATDAPDVAVDDSENVGVTGILHGSGPSVVASDVSDLRVTDADCVADAAAPIGHTGGGAVSNVWITGCNTTGGDEADVDFAGGDVSGLWIKNNVCGEILADESEGTFVRDNLTGQS</sequence>
<organism evidence="1 2">
    <name type="scientific">Saliphagus infecundisoli</name>
    <dbReference type="NCBI Taxonomy" id="1849069"/>
    <lineage>
        <taxon>Archaea</taxon>
        <taxon>Methanobacteriati</taxon>
        <taxon>Methanobacteriota</taxon>
        <taxon>Stenosarchaea group</taxon>
        <taxon>Halobacteria</taxon>
        <taxon>Halobacteriales</taxon>
        <taxon>Natrialbaceae</taxon>
        <taxon>Saliphagus</taxon>
    </lineage>
</organism>
<reference evidence="1 2" key="1">
    <citation type="journal article" date="2019" name="Int. J. Syst. Evol. Microbiol.">
        <title>The Global Catalogue of Microorganisms (GCM) 10K type strain sequencing project: providing services to taxonomists for standard genome sequencing and annotation.</title>
        <authorList>
            <consortium name="The Broad Institute Genomics Platform"/>
            <consortium name="The Broad Institute Genome Sequencing Center for Infectious Disease"/>
            <person name="Wu L."/>
            <person name="Ma J."/>
        </authorList>
    </citation>
    <scope>NUCLEOTIDE SEQUENCE [LARGE SCALE GENOMIC DNA]</scope>
    <source>
        <strain evidence="1 2">CGMCC 1.15824</strain>
    </source>
</reference>
<dbReference type="Gene3D" id="2.160.20.10">
    <property type="entry name" value="Single-stranded right-handed beta-helix, Pectin lyase-like"/>
    <property type="match status" value="1"/>
</dbReference>
<evidence type="ECO:0000313" key="2">
    <source>
        <dbReference type="Proteomes" id="UP001595925"/>
    </source>
</evidence>
<dbReference type="InterPro" id="IPR012334">
    <property type="entry name" value="Pectin_lyas_fold"/>
</dbReference>
<comment type="caution">
    <text evidence="1">The sequence shown here is derived from an EMBL/GenBank/DDBJ whole genome shotgun (WGS) entry which is preliminary data.</text>
</comment>
<name>A0ABD5Q9M9_9EURY</name>
<dbReference type="InterPro" id="IPR011050">
    <property type="entry name" value="Pectin_lyase_fold/virulence"/>
</dbReference>
<dbReference type="Proteomes" id="UP001595925">
    <property type="component" value="Unassembled WGS sequence"/>
</dbReference>
<accession>A0ABD5Q9M9</accession>
<evidence type="ECO:0008006" key="3">
    <source>
        <dbReference type="Google" id="ProtNLM"/>
    </source>
</evidence>
<protein>
    <recommendedName>
        <fullName evidence="3">Right-handed parallel beta-helix repeat-containing protein</fullName>
    </recommendedName>
</protein>